<evidence type="ECO:0000313" key="2">
    <source>
        <dbReference type="Proteomes" id="UP000265520"/>
    </source>
</evidence>
<feature type="non-terminal residue" evidence="1">
    <location>
        <position position="1"/>
    </location>
</feature>
<dbReference type="Proteomes" id="UP000265520">
    <property type="component" value="Unassembled WGS sequence"/>
</dbReference>
<organism evidence="1 2">
    <name type="scientific">Trifolium medium</name>
    <dbReference type="NCBI Taxonomy" id="97028"/>
    <lineage>
        <taxon>Eukaryota</taxon>
        <taxon>Viridiplantae</taxon>
        <taxon>Streptophyta</taxon>
        <taxon>Embryophyta</taxon>
        <taxon>Tracheophyta</taxon>
        <taxon>Spermatophyta</taxon>
        <taxon>Magnoliopsida</taxon>
        <taxon>eudicotyledons</taxon>
        <taxon>Gunneridae</taxon>
        <taxon>Pentapetalae</taxon>
        <taxon>rosids</taxon>
        <taxon>fabids</taxon>
        <taxon>Fabales</taxon>
        <taxon>Fabaceae</taxon>
        <taxon>Papilionoideae</taxon>
        <taxon>50 kb inversion clade</taxon>
        <taxon>NPAAA clade</taxon>
        <taxon>Hologalegina</taxon>
        <taxon>IRL clade</taxon>
        <taxon>Trifolieae</taxon>
        <taxon>Trifolium</taxon>
    </lineage>
</organism>
<proteinExistence type="predicted"/>
<accession>A0A392RYP0</accession>
<dbReference type="EMBL" id="LXQA010290155">
    <property type="protein sequence ID" value="MCI41277.1"/>
    <property type="molecule type" value="Genomic_DNA"/>
</dbReference>
<name>A0A392RYP0_9FABA</name>
<keyword evidence="2" id="KW-1185">Reference proteome</keyword>
<reference evidence="1 2" key="1">
    <citation type="journal article" date="2018" name="Front. Plant Sci.">
        <title>Red Clover (Trifolium pratense) and Zigzag Clover (T. medium) - A Picture of Genomic Similarities and Differences.</title>
        <authorList>
            <person name="Dluhosova J."/>
            <person name="Istvanek J."/>
            <person name="Nedelnik J."/>
            <person name="Repkova J."/>
        </authorList>
    </citation>
    <scope>NUCLEOTIDE SEQUENCE [LARGE SCALE GENOMIC DNA]</scope>
    <source>
        <strain evidence="2">cv. 10/8</strain>
        <tissue evidence="1">Leaf</tissue>
    </source>
</reference>
<sequence>GTKELTARNACCCAASFIRRRGKMRRAVEENTMIERRSEELRFCMTKLIARFSNAIFEPVMLPLMSRTVTRSIGAREVSSEDSTLLLSLFCVLE</sequence>
<evidence type="ECO:0000313" key="1">
    <source>
        <dbReference type="EMBL" id="MCI41277.1"/>
    </source>
</evidence>
<protein>
    <submittedName>
        <fullName evidence="1">Uncharacterized protein</fullName>
    </submittedName>
</protein>
<dbReference type="AlphaFoldDB" id="A0A392RYP0"/>
<comment type="caution">
    <text evidence="1">The sequence shown here is derived from an EMBL/GenBank/DDBJ whole genome shotgun (WGS) entry which is preliminary data.</text>
</comment>